<feature type="transmembrane region" description="Helical" evidence="1">
    <location>
        <begin position="72"/>
        <end position="96"/>
    </location>
</feature>
<keyword evidence="1" id="KW-1133">Transmembrane helix</keyword>
<evidence type="ECO:0000313" key="3">
    <source>
        <dbReference type="Proteomes" id="UP000053244"/>
    </source>
</evidence>
<gene>
    <name evidence="2" type="ORF">ADL15_22125</name>
</gene>
<evidence type="ECO:0000256" key="1">
    <source>
        <dbReference type="SAM" id="Phobius"/>
    </source>
</evidence>
<proteinExistence type="predicted"/>
<sequence>MSLLLYAHFLQSADIFGATPLGGYRGDLYQLTAAWSELTMAVILAQVCLLQMAAVFAALLDQNGNVPGSTGSVSRITAGIGIAVVAGPAIALLMAFTAHAYFTAPSSLFAPWTLRWSIWPVLPVAISAALVAVAAWRRRFTPTDGWDAFLAFPASSLTTTTLGIVTLAVVSVYRLPYWLAPWHTGLVYAGGLLIAVGIACALVRNLIIRVAVALPLAISLMILAQGPYGRRMLGAFYAAAVAVWWLKRLWALLATPR</sequence>
<dbReference type="OrthoDB" id="3285153at2"/>
<feature type="transmembrane region" description="Helical" evidence="1">
    <location>
        <begin position="210"/>
        <end position="228"/>
    </location>
</feature>
<feature type="transmembrane region" description="Helical" evidence="1">
    <location>
        <begin position="234"/>
        <end position="253"/>
    </location>
</feature>
<keyword evidence="1" id="KW-0472">Membrane</keyword>
<feature type="transmembrane region" description="Helical" evidence="1">
    <location>
        <begin position="41"/>
        <end position="60"/>
    </location>
</feature>
<accession>A0A124GA86</accession>
<dbReference type="RefSeq" id="WP_067694337.1">
    <property type="nucleotide sequence ID" value="NZ_LLZH01000212.1"/>
</dbReference>
<keyword evidence="3" id="KW-1185">Reference proteome</keyword>
<feature type="transmembrane region" description="Helical" evidence="1">
    <location>
        <begin position="185"/>
        <end position="203"/>
    </location>
</feature>
<reference evidence="2 3" key="1">
    <citation type="submission" date="2015-10" db="EMBL/GenBank/DDBJ databases">
        <authorList>
            <person name="Gilbert D.G."/>
        </authorList>
    </citation>
    <scope>NUCLEOTIDE SEQUENCE [LARGE SCALE GENOMIC DNA]</scope>
    <source>
        <strain evidence="2 3">NRRL B-16712</strain>
    </source>
</reference>
<dbReference type="Proteomes" id="UP000053244">
    <property type="component" value="Unassembled WGS sequence"/>
</dbReference>
<keyword evidence="1" id="KW-0812">Transmembrane</keyword>
<dbReference type="EMBL" id="LLZH01000212">
    <property type="protein sequence ID" value="KUL31435.1"/>
    <property type="molecule type" value="Genomic_DNA"/>
</dbReference>
<evidence type="ECO:0000313" key="2">
    <source>
        <dbReference type="EMBL" id="KUL31435.1"/>
    </source>
</evidence>
<name>A0A124GA86_9ACTN</name>
<feature type="transmembrane region" description="Helical" evidence="1">
    <location>
        <begin position="148"/>
        <end position="173"/>
    </location>
</feature>
<dbReference type="AlphaFoldDB" id="A0A124GA86"/>
<comment type="caution">
    <text evidence="2">The sequence shown here is derived from an EMBL/GenBank/DDBJ whole genome shotgun (WGS) entry which is preliminary data.</text>
</comment>
<feature type="transmembrane region" description="Helical" evidence="1">
    <location>
        <begin position="116"/>
        <end position="136"/>
    </location>
</feature>
<protein>
    <submittedName>
        <fullName evidence="2">Uncharacterized protein</fullName>
    </submittedName>
</protein>
<organism evidence="2 3">
    <name type="scientific">Actinoplanes awajinensis subsp. mycoplanecinus</name>
    <dbReference type="NCBI Taxonomy" id="135947"/>
    <lineage>
        <taxon>Bacteria</taxon>
        <taxon>Bacillati</taxon>
        <taxon>Actinomycetota</taxon>
        <taxon>Actinomycetes</taxon>
        <taxon>Micromonosporales</taxon>
        <taxon>Micromonosporaceae</taxon>
        <taxon>Actinoplanes</taxon>
    </lineage>
</organism>